<evidence type="ECO:0000313" key="2">
    <source>
        <dbReference type="Proteomes" id="UP001443914"/>
    </source>
</evidence>
<dbReference type="SUPFAM" id="SSF140996">
    <property type="entry name" value="Hermes dimerisation domain"/>
    <property type="match status" value="1"/>
</dbReference>
<name>A0AAW1H5T2_SAPOF</name>
<reference evidence="1" key="1">
    <citation type="submission" date="2024-03" db="EMBL/GenBank/DDBJ databases">
        <title>WGS assembly of Saponaria officinalis var. Norfolk2.</title>
        <authorList>
            <person name="Jenkins J."/>
            <person name="Shu S."/>
            <person name="Grimwood J."/>
            <person name="Barry K."/>
            <person name="Goodstein D."/>
            <person name="Schmutz J."/>
            <person name="Leebens-Mack J."/>
            <person name="Osbourn A."/>
        </authorList>
    </citation>
    <scope>NUCLEOTIDE SEQUENCE [LARGE SCALE GENOMIC DNA]</scope>
    <source>
        <strain evidence="1">JIC</strain>
    </source>
</reference>
<proteinExistence type="predicted"/>
<keyword evidence="2" id="KW-1185">Reference proteome</keyword>
<evidence type="ECO:0000313" key="1">
    <source>
        <dbReference type="EMBL" id="KAK9669753.1"/>
    </source>
</evidence>
<comment type="caution">
    <text evidence="1">The sequence shown here is derived from an EMBL/GenBank/DDBJ whole genome shotgun (WGS) entry which is preliminary data.</text>
</comment>
<protein>
    <recommendedName>
        <fullName evidence="3">AC transposase</fullName>
    </recommendedName>
</protein>
<dbReference type="PANTHER" id="PTHR46481">
    <property type="entry name" value="ZINC FINGER BED DOMAIN-CONTAINING PROTEIN 4"/>
    <property type="match status" value="1"/>
</dbReference>
<dbReference type="EMBL" id="JBDFQZ010000013">
    <property type="protein sequence ID" value="KAK9669753.1"/>
    <property type="molecule type" value="Genomic_DNA"/>
</dbReference>
<dbReference type="Proteomes" id="UP001443914">
    <property type="component" value="Unassembled WGS sequence"/>
</dbReference>
<dbReference type="AlphaFoldDB" id="A0AAW1H5T2"/>
<dbReference type="PANTHER" id="PTHR46481:SF8">
    <property type="entry name" value="ZINC FINGER BED DOMAIN-CONTAINING PROTEIN RICESLEEPER 1-LIKE"/>
    <property type="match status" value="1"/>
</dbReference>
<accession>A0AAW1H5T2</accession>
<gene>
    <name evidence="1" type="ORF">RND81_13G152300</name>
</gene>
<dbReference type="SUPFAM" id="SSF53098">
    <property type="entry name" value="Ribonuclease H-like"/>
    <property type="match status" value="1"/>
</dbReference>
<dbReference type="InterPro" id="IPR052035">
    <property type="entry name" value="ZnF_BED_domain_contain"/>
</dbReference>
<sequence>MIIVDELPFAHVEGEGFRDFCKAVQPEFIPPSRVTVTRDCYSLFIDERVKLKDFFGKLTSRVCLTTDTWTSGQNLSYMCLTAHFIDDSWVLHKRIINFVQIAGHSGEIIGRTIEQCLVECNLKRILTCTVDNASANDVAVQYLKRRVNFWKGSVLDGNYMHMRCVAHILNLVVKYGFKDLHTSILKIRAAVRFVRSFPARAKCFKDSVKEVISAFYIEFYML</sequence>
<dbReference type="InterPro" id="IPR012337">
    <property type="entry name" value="RNaseH-like_sf"/>
</dbReference>
<evidence type="ECO:0008006" key="3">
    <source>
        <dbReference type="Google" id="ProtNLM"/>
    </source>
</evidence>
<organism evidence="1 2">
    <name type="scientific">Saponaria officinalis</name>
    <name type="common">Common soapwort</name>
    <name type="synonym">Lychnis saponaria</name>
    <dbReference type="NCBI Taxonomy" id="3572"/>
    <lineage>
        <taxon>Eukaryota</taxon>
        <taxon>Viridiplantae</taxon>
        <taxon>Streptophyta</taxon>
        <taxon>Embryophyta</taxon>
        <taxon>Tracheophyta</taxon>
        <taxon>Spermatophyta</taxon>
        <taxon>Magnoliopsida</taxon>
        <taxon>eudicotyledons</taxon>
        <taxon>Gunneridae</taxon>
        <taxon>Pentapetalae</taxon>
        <taxon>Caryophyllales</taxon>
        <taxon>Caryophyllaceae</taxon>
        <taxon>Caryophylleae</taxon>
        <taxon>Saponaria</taxon>
    </lineage>
</organism>